<sequence>MTFVKFKRKRKATPWMESRKIKCTYSRVWRKASGRSLRPTLGQNKGIRGGEFPVEESSPFHSQHEKAIAIHMVDMPVIQTSPSPEASSRRILHALTPPLFDYTQYMESPLDEPKPFNTQDDYNILPRSTSPFMRPGFSQWNSNVGHTGPEYDTPQHKYRFSDVEGCEKIEKDCQSGNLPANVSNRAKYLWKILSQAAADYNSLRLDETMDKLPAVLVACCIYIACQQCKIPRTFIAIRVFTETSSL</sequence>
<dbReference type="InterPro" id="IPR036915">
    <property type="entry name" value="Cyclin-like_sf"/>
</dbReference>
<evidence type="ECO:0000256" key="1">
    <source>
        <dbReference type="SAM" id="MobiDB-lite"/>
    </source>
</evidence>
<dbReference type="AlphaFoldDB" id="G2XZ59"/>
<dbReference type="OrthoDB" id="3505322at2759"/>
<dbReference type="STRING" id="999810.G2XZ59"/>
<organism evidence="3 4">
    <name type="scientific">Botryotinia fuckeliana (strain T4)</name>
    <name type="common">Noble rot fungus</name>
    <name type="synonym">Botrytis cinerea</name>
    <dbReference type="NCBI Taxonomy" id="999810"/>
    <lineage>
        <taxon>Eukaryota</taxon>
        <taxon>Fungi</taxon>
        <taxon>Dikarya</taxon>
        <taxon>Ascomycota</taxon>
        <taxon>Pezizomycotina</taxon>
        <taxon>Leotiomycetes</taxon>
        <taxon>Helotiales</taxon>
        <taxon>Sclerotiniaceae</taxon>
        <taxon>Botrytis</taxon>
    </lineage>
</organism>
<protein>
    <recommendedName>
        <fullName evidence="2">Transcription factor TFIIB cyclin-like domain-containing protein</fullName>
    </recommendedName>
</protein>
<dbReference type="SUPFAM" id="SSF47954">
    <property type="entry name" value="Cyclin-like"/>
    <property type="match status" value="1"/>
</dbReference>
<dbReference type="Pfam" id="PF00382">
    <property type="entry name" value="TFIIB"/>
    <property type="match status" value="1"/>
</dbReference>
<evidence type="ECO:0000313" key="3">
    <source>
        <dbReference type="EMBL" id="CCD45746.1"/>
    </source>
</evidence>
<name>G2XZ59_BOTF4</name>
<dbReference type="Gene3D" id="1.10.472.10">
    <property type="entry name" value="Cyclin-like"/>
    <property type="match status" value="1"/>
</dbReference>
<evidence type="ECO:0000259" key="2">
    <source>
        <dbReference type="Pfam" id="PF00382"/>
    </source>
</evidence>
<proteinExistence type="predicted"/>
<dbReference type="InParanoid" id="G2XZ59"/>
<gene>
    <name evidence="3" type="ORF">BofuT4_P047640.1</name>
</gene>
<evidence type="ECO:0000313" key="4">
    <source>
        <dbReference type="Proteomes" id="UP000008177"/>
    </source>
</evidence>
<feature type="domain" description="Transcription factor TFIIB cyclin-like" evidence="2">
    <location>
        <begin position="164"/>
        <end position="237"/>
    </location>
</feature>
<reference evidence="4" key="1">
    <citation type="journal article" date="2011" name="PLoS Genet.">
        <title>Genomic analysis of the necrotrophic fungal pathogens Sclerotinia sclerotiorum and Botrytis cinerea.</title>
        <authorList>
            <person name="Amselem J."/>
            <person name="Cuomo C.A."/>
            <person name="van Kan J.A."/>
            <person name="Viaud M."/>
            <person name="Benito E.P."/>
            <person name="Couloux A."/>
            <person name="Coutinho P.M."/>
            <person name="de Vries R.P."/>
            <person name="Dyer P.S."/>
            <person name="Fillinger S."/>
            <person name="Fournier E."/>
            <person name="Gout L."/>
            <person name="Hahn M."/>
            <person name="Kohn L."/>
            <person name="Lapalu N."/>
            <person name="Plummer K.M."/>
            <person name="Pradier J.M."/>
            <person name="Quevillon E."/>
            <person name="Sharon A."/>
            <person name="Simon A."/>
            <person name="ten Have A."/>
            <person name="Tudzynski B."/>
            <person name="Tudzynski P."/>
            <person name="Wincker P."/>
            <person name="Andrew M."/>
            <person name="Anthouard V."/>
            <person name="Beever R.E."/>
            <person name="Beffa R."/>
            <person name="Benoit I."/>
            <person name="Bouzid O."/>
            <person name="Brault B."/>
            <person name="Chen Z."/>
            <person name="Choquer M."/>
            <person name="Collemare J."/>
            <person name="Cotton P."/>
            <person name="Danchin E.G."/>
            <person name="Da Silva C."/>
            <person name="Gautier A."/>
            <person name="Giraud C."/>
            <person name="Giraud T."/>
            <person name="Gonzalez C."/>
            <person name="Grossetete S."/>
            <person name="Guldener U."/>
            <person name="Henrissat B."/>
            <person name="Howlett B.J."/>
            <person name="Kodira C."/>
            <person name="Kretschmer M."/>
            <person name="Lappartient A."/>
            <person name="Leroch M."/>
            <person name="Levis C."/>
            <person name="Mauceli E."/>
            <person name="Neuveglise C."/>
            <person name="Oeser B."/>
            <person name="Pearson M."/>
            <person name="Poulain J."/>
            <person name="Poussereau N."/>
            <person name="Quesneville H."/>
            <person name="Rascle C."/>
            <person name="Schumacher J."/>
            <person name="Segurens B."/>
            <person name="Sexton A."/>
            <person name="Silva E."/>
            <person name="Sirven C."/>
            <person name="Soanes D.M."/>
            <person name="Talbot N.J."/>
            <person name="Templeton M."/>
            <person name="Yandava C."/>
            <person name="Yarden O."/>
            <person name="Zeng Q."/>
            <person name="Rollins J.A."/>
            <person name="Lebrun M.H."/>
            <person name="Dickman M."/>
        </authorList>
    </citation>
    <scope>NUCLEOTIDE SEQUENCE [LARGE SCALE GENOMIC DNA]</scope>
    <source>
        <strain evidence="4">T4</strain>
    </source>
</reference>
<dbReference type="InterPro" id="IPR013150">
    <property type="entry name" value="TFIIB_cyclin"/>
</dbReference>
<dbReference type="Proteomes" id="UP000008177">
    <property type="component" value="Unplaced contigs"/>
</dbReference>
<feature type="region of interest" description="Disordered" evidence="1">
    <location>
        <begin position="37"/>
        <end position="57"/>
    </location>
</feature>
<accession>G2XZ59</accession>
<dbReference type="GO" id="GO:0017025">
    <property type="term" value="F:TBP-class protein binding"/>
    <property type="evidence" value="ECO:0007669"/>
    <property type="project" value="InterPro"/>
</dbReference>
<dbReference type="EMBL" id="FQ790278">
    <property type="protein sequence ID" value="CCD45746.1"/>
    <property type="molecule type" value="Genomic_DNA"/>
</dbReference>
<dbReference type="HOGENOM" id="CLU_1219534_0_0_1"/>